<evidence type="ECO:0000313" key="3">
    <source>
        <dbReference type="Proteomes" id="UP000036045"/>
    </source>
</evidence>
<keyword evidence="3" id="KW-1185">Reference proteome</keyword>
<proteinExistence type="predicted"/>
<evidence type="ECO:0000313" key="1">
    <source>
        <dbReference type="EMBL" id="KLV25555.1"/>
    </source>
</evidence>
<dbReference type="EMBL" id="JAGTPX010000006">
    <property type="protein sequence ID" value="MBR8669580.1"/>
    <property type="molecule type" value="Genomic_DNA"/>
</dbReference>
<dbReference type="Proteomes" id="UP000036045">
    <property type="component" value="Unassembled WGS sequence"/>
</dbReference>
<evidence type="ECO:0000313" key="2">
    <source>
        <dbReference type="EMBL" id="MBR8669580.1"/>
    </source>
</evidence>
<protein>
    <submittedName>
        <fullName evidence="2">Replication-relaxation family protein</fullName>
    </submittedName>
</protein>
<name>A0A0J1L9I2_NIACI</name>
<sequence>MNISEQNNLVMDDFPVFTTRNGEIPFWDHPLLKSSYVKPSKYYPYTGIEGAMTLLNRKIIDEADFTLIKVLGDAVCANEDQIRRYMSSLMSRSETSKRLDRLRTNGVVDRWKVRIRGDEETRPPAPFTLGVAGYRLLKHYYSDQFFMAPDRWDNYGVGGLKRYVSMNELRCQFIEKKVVSKWKWNARLANNARYKFPMSAAEVKTPNGNINFLIDRAQMNQNFIGYFRDKFENWKYVYNKYGNLPISDFPENPQIVIIYTSTISIAEAIHKELLLDTLPFNILFLVEELINENLESAYYQPLKHQKLQRINVHLQGNY</sequence>
<accession>A0A0J1L9I2</accession>
<dbReference type="AlphaFoldDB" id="A0A0J1L9I2"/>
<dbReference type="RefSeq" id="WP_016205274.1">
    <property type="nucleotide sequence ID" value="NZ_JARTLH010000016.1"/>
</dbReference>
<dbReference type="EMBL" id="LDPH01000015">
    <property type="protein sequence ID" value="KLV25555.1"/>
    <property type="molecule type" value="Genomic_DNA"/>
</dbReference>
<comment type="caution">
    <text evidence="1">The sequence shown here is derived from an EMBL/GenBank/DDBJ whole genome shotgun (WGS) entry which is preliminary data.</text>
</comment>
<dbReference type="OrthoDB" id="2896251at2"/>
<dbReference type="PATRIC" id="fig|1397.4.peg.1272"/>
<organism evidence="1 3">
    <name type="scientific">Niallia circulans</name>
    <name type="common">Bacillus circulans</name>
    <dbReference type="NCBI Taxonomy" id="1397"/>
    <lineage>
        <taxon>Bacteria</taxon>
        <taxon>Bacillati</taxon>
        <taxon>Bacillota</taxon>
        <taxon>Bacilli</taxon>
        <taxon>Bacillales</taxon>
        <taxon>Bacillaceae</taxon>
        <taxon>Niallia</taxon>
    </lineage>
</organism>
<gene>
    <name evidence="1" type="ORF">ABW02_15435</name>
    <name evidence="2" type="ORF">KD144_08500</name>
</gene>
<reference evidence="2" key="2">
    <citation type="submission" date="2021-04" db="EMBL/GenBank/DDBJ databases">
        <title>Genomic analysis of electroactive and textile dye degrading Bacillus circulans strain: DC10 isolated from constructed wetland-microbial fuel cells treating textile dye wastewaters.</title>
        <authorList>
            <person name="Patel D.U."/>
            <person name="Desai C.R."/>
        </authorList>
    </citation>
    <scope>NUCLEOTIDE SEQUENCE</scope>
    <source>
        <strain evidence="2">DC10</strain>
    </source>
</reference>
<reference evidence="1 3" key="1">
    <citation type="submission" date="2015-05" db="EMBL/GenBank/DDBJ databases">
        <title>Whole genome sequence and identification of bacterial endophytes from Costus igneus.</title>
        <authorList>
            <person name="Lee Y.P."/>
            <person name="Gan H.M."/>
            <person name="Eng W."/>
            <person name="Wheatley M.S."/>
            <person name="Caraballo A."/>
            <person name="Polter S."/>
            <person name="Savka M.A."/>
            <person name="Hudson A.O."/>
        </authorList>
    </citation>
    <scope>NUCLEOTIDE SEQUENCE [LARGE SCALE GENOMIC DNA]</scope>
    <source>
        <strain evidence="1 3">RIT379</strain>
    </source>
</reference>